<keyword evidence="6 8" id="KW-0315">Glutamine amidotransferase</keyword>
<feature type="binding site" evidence="8">
    <location>
        <position position="60"/>
    </location>
    <ligand>
        <name>L-glutamine</name>
        <dbReference type="ChEBI" id="CHEBI:58359"/>
    </ligand>
</feature>
<dbReference type="InterPro" id="IPR029062">
    <property type="entry name" value="Class_I_gatase-like"/>
</dbReference>
<dbReference type="NCBIfam" id="TIGR01368">
    <property type="entry name" value="CPSaseIIsmall"/>
    <property type="match status" value="1"/>
</dbReference>
<feature type="binding site" evidence="8">
    <location>
        <position position="257"/>
    </location>
    <ligand>
        <name>L-glutamine</name>
        <dbReference type="ChEBI" id="CHEBI:58359"/>
    </ligand>
</feature>
<organism evidence="10 11">
    <name type="scientific">Arsenophonus apicola</name>
    <dbReference type="NCBI Taxonomy" id="2879119"/>
    <lineage>
        <taxon>Bacteria</taxon>
        <taxon>Pseudomonadati</taxon>
        <taxon>Pseudomonadota</taxon>
        <taxon>Gammaproteobacteria</taxon>
        <taxon>Enterobacterales</taxon>
        <taxon>Morganellaceae</taxon>
        <taxon>Arsenophonus</taxon>
    </lineage>
</organism>
<accession>A0ABY8P3N1</accession>
<proteinExistence type="inferred from homology"/>
<dbReference type="SMART" id="SM01097">
    <property type="entry name" value="CPSase_sm_chain"/>
    <property type="match status" value="1"/>
</dbReference>
<feature type="binding site" evidence="8">
    <location>
        <position position="325"/>
    </location>
    <ligand>
        <name>L-glutamine</name>
        <dbReference type="ChEBI" id="CHEBI:58359"/>
    </ligand>
</feature>
<dbReference type="Pfam" id="PF00117">
    <property type="entry name" value="GATase"/>
    <property type="match status" value="1"/>
</dbReference>
<dbReference type="PRINTS" id="PR00097">
    <property type="entry name" value="ANTSNTHASEII"/>
</dbReference>
<evidence type="ECO:0000313" key="11">
    <source>
        <dbReference type="Proteomes" id="UP001231859"/>
    </source>
</evidence>
<dbReference type="SUPFAM" id="SSF52317">
    <property type="entry name" value="Class I glutamine amidotransferase-like"/>
    <property type="match status" value="1"/>
</dbReference>
<evidence type="ECO:0000313" key="10">
    <source>
        <dbReference type="EMBL" id="WGO84108.1"/>
    </source>
</evidence>
<dbReference type="InterPro" id="IPR006274">
    <property type="entry name" value="CarbamoylP_synth_ssu"/>
</dbReference>
<keyword evidence="4 8" id="KW-0547">Nucleotide-binding</keyword>
<comment type="subunit">
    <text evidence="8">Composed of two chains; the small (or glutamine) chain promotes the hydrolysis of glutamine to ammonia, which is used by the large (or ammonia) chain to synthesize carbamoyl phosphate. Tetramer of heterodimers (alpha,beta)4.</text>
</comment>
<keyword evidence="5 8" id="KW-0067">ATP-binding</keyword>
<comment type="pathway">
    <text evidence="8">Pyrimidine metabolism; UMP biosynthesis via de novo pathway; (S)-dihydroorotate from bicarbonate: step 1/3.</text>
</comment>
<keyword evidence="8" id="KW-0055">Arginine biosynthesis</keyword>
<keyword evidence="11" id="KW-1185">Reference proteome</keyword>
<evidence type="ECO:0000256" key="1">
    <source>
        <dbReference type="ARBA" id="ARBA00005077"/>
    </source>
</evidence>
<comment type="function">
    <text evidence="8">Small subunit of the glutamine-dependent carbamoyl phosphate synthetase (CPSase). CPSase catalyzes the formation of carbamoyl phosphate from the ammonia moiety of glutamine, carbonate, and phosphate donated by ATP, constituting the first step of 2 biosynthetic pathways, one leading to arginine and/or urea and the other to pyrimidine nucleotides. The small subunit (glutamine amidotransferase) binds and cleaves glutamine to supply the large subunit with the substrate ammonia.</text>
</comment>
<feature type="region of interest" description="CPSase" evidence="8">
    <location>
        <begin position="1"/>
        <end position="206"/>
    </location>
</feature>
<evidence type="ECO:0000256" key="2">
    <source>
        <dbReference type="ARBA" id="ARBA00007800"/>
    </source>
</evidence>
<dbReference type="EMBL" id="CP123759">
    <property type="protein sequence ID" value="WGO84108.1"/>
    <property type="molecule type" value="Genomic_DNA"/>
</dbReference>
<dbReference type="NCBIfam" id="NF009475">
    <property type="entry name" value="PRK12838.1"/>
    <property type="match status" value="1"/>
</dbReference>
<comment type="pathway">
    <text evidence="1 8">Amino-acid biosynthesis; L-arginine biosynthesis; carbamoyl phosphate from bicarbonate: step 1/1.</text>
</comment>
<dbReference type="InterPro" id="IPR017926">
    <property type="entry name" value="GATASE"/>
</dbReference>
<evidence type="ECO:0000256" key="6">
    <source>
        <dbReference type="ARBA" id="ARBA00022962"/>
    </source>
</evidence>
<comment type="catalytic activity">
    <reaction evidence="7 8">
        <text>hydrogencarbonate + L-glutamine + 2 ATP + H2O = carbamoyl phosphate + L-glutamate + 2 ADP + phosphate + 2 H(+)</text>
        <dbReference type="Rhea" id="RHEA:18633"/>
        <dbReference type="ChEBI" id="CHEBI:15377"/>
        <dbReference type="ChEBI" id="CHEBI:15378"/>
        <dbReference type="ChEBI" id="CHEBI:17544"/>
        <dbReference type="ChEBI" id="CHEBI:29985"/>
        <dbReference type="ChEBI" id="CHEBI:30616"/>
        <dbReference type="ChEBI" id="CHEBI:43474"/>
        <dbReference type="ChEBI" id="CHEBI:58228"/>
        <dbReference type="ChEBI" id="CHEBI:58359"/>
        <dbReference type="ChEBI" id="CHEBI:456216"/>
        <dbReference type="EC" id="6.3.5.5"/>
    </reaction>
</comment>
<evidence type="ECO:0000256" key="3">
    <source>
        <dbReference type="ARBA" id="ARBA00022598"/>
    </source>
</evidence>
<evidence type="ECO:0000259" key="9">
    <source>
        <dbReference type="SMART" id="SM01097"/>
    </source>
</evidence>
<feature type="binding site" evidence="8">
    <location>
        <position position="255"/>
    </location>
    <ligand>
        <name>L-glutamine</name>
        <dbReference type="ChEBI" id="CHEBI:58359"/>
    </ligand>
</feature>
<keyword evidence="8" id="KW-0665">Pyrimidine biosynthesis</keyword>
<dbReference type="Gene3D" id="3.40.50.880">
    <property type="match status" value="1"/>
</dbReference>
<feature type="binding site" evidence="8">
    <location>
        <position position="328"/>
    </location>
    <ligand>
        <name>L-glutamine</name>
        <dbReference type="ChEBI" id="CHEBI:58359"/>
    </ligand>
</feature>
<dbReference type="PROSITE" id="PS51273">
    <property type="entry name" value="GATASE_TYPE_1"/>
    <property type="match status" value="1"/>
</dbReference>
<name>A0ABY8P3N1_9GAMM</name>
<keyword evidence="3 8" id="KW-0436">Ligase</keyword>
<dbReference type="PANTHER" id="PTHR43418">
    <property type="entry name" value="MULTIFUNCTIONAL TRYPTOPHAN BIOSYNTHESIS PROTEIN-RELATED"/>
    <property type="match status" value="1"/>
</dbReference>
<keyword evidence="8" id="KW-0028">Amino-acid biosynthesis</keyword>
<dbReference type="Pfam" id="PF00988">
    <property type="entry name" value="CPSase_sm_chain"/>
    <property type="match status" value="1"/>
</dbReference>
<dbReference type="InterPro" id="IPR050472">
    <property type="entry name" value="Anth_synth/Amidotransfase"/>
</dbReference>
<evidence type="ECO:0000256" key="7">
    <source>
        <dbReference type="ARBA" id="ARBA00048816"/>
    </source>
</evidence>
<dbReference type="Proteomes" id="UP001231859">
    <property type="component" value="Chromosome"/>
</dbReference>
<feature type="active site" evidence="8">
    <location>
        <position position="369"/>
    </location>
</feature>
<feature type="active site" evidence="8">
    <location>
        <position position="367"/>
    </location>
</feature>
<feature type="binding site" evidence="8">
    <location>
        <position position="327"/>
    </location>
    <ligand>
        <name>L-glutamine</name>
        <dbReference type="ChEBI" id="CHEBI:58359"/>
    </ligand>
</feature>
<evidence type="ECO:0000256" key="5">
    <source>
        <dbReference type="ARBA" id="ARBA00022840"/>
    </source>
</evidence>
<evidence type="ECO:0000256" key="4">
    <source>
        <dbReference type="ARBA" id="ARBA00022741"/>
    </source>
</evidence>
<feature type="active site" description="Nucleophile" evidence="8">
    <location>
        <position position="283"/>
    </location>
</feature>
<feature type="domain" description="Carbamoyl-phosphate synthase small subunit N-terminal" evidence="9">
    <location>
        <begin position="16"/>
        <end position="146"/>
    </location>
</feature>
<dbReference type="HAMAP" id="MF_01209">
    <property type="entry name" value="CPSase_S_chain"/>
    <property type="match status" value="1"/>
</dbReference>
<dbReference type="GO" id="GO:0004088">
    <property type="term" value="F:carbamoyl-phosphate synthase (glutamine-hydrolyzing) activity"/>
    <property type="evidence" value="ECO:0007669"/>
    <property type="project" value="UniProtKB-EC"/>
</dbReference>
<dbReference type="SUPFAM" id="SSF52021">
    <property type="entry name" value="Carbamoyl phosphate synthetase, small subunit N-terminal domain"/>
    <property type="match status" value="1"/>
</dbReference>
<feature type="binding site" evidence="8">
    <location>
        <position position="287"/>
    </location>
    <ligand>
        <name>L-glutamine</name>
        <dbReference type="ChEBI" id="CHEBI:58359"/>
    </ligand>
</feature>
<dbReference type="InterPro" id="IPR035686">
    <property type="entry name" value="CPSase_GATase1"/>
</dbReference>
<dbReference type="CDD" id="cd01744">
    <property type="entry name" value="GATase1_CPSase"/>
    <property type="match status" value="1"/>
</dbReference>
<dbReference type="PRINTS" id="PR00096">
    <property type="entry name" value="GATASE"/>
</dbReference>
<reference evidence="10 11" key="1">
    <citation type="submission" date="2023-04" db="EMBL/GenBank/DDBJ databases">
        <title>Genome dynamics across the evolutionary transition to endosymbiosis.</title>
        <authorList>
            <person name="Siozios S."/>
            <person name="Nadal-Jimenez P."/>
            <person name="Azagi T."/>
            <person name="Sprong H."/>
            <person name="Frost C.L."/>
            <person name="Parratt S.R."/>
            <person name="Taylor G."/>
            <person name="Brettell L."/>
            <person name="Lew K.C."/>
            <person name="Croft L."/>
            <person name="King K.C."/>
            <person name="Brockhurst M.A."/>
            <person name="Hypsa V."/>
            <person name="Novakova E."/>
            <person name="Darby A.C."/>
            <person name="Hurst G.D.D."/>
        </authorList>
    </citation>
    <scope>NUCLEOTIDE SEQUENCE [LARGE SCALE GENOMIC DNA]</scope>
    <source>
        <strain evidence="11">aApi_AU</strain>
    </source>
</reference>
<gene>
    <name evidence="8 10" type="primary">carA</name>
    <name evidence="10" type="ORF">QG404_04205</name>
</gene>
<dbReference type="PANTHER" id="PTHR43418:SF7">
    <property type="entry name" value="CARBAMOYL-PHOSPHATE SYNTHASE SMALL CHAIN"/>
    <property type="match status" value="1"/>
</dbReference>
<feature type="binding site" evidence="8">
    <location>
        <position position="284"/>
    </location>
    <ligand>
        <name>L-glutamine</name>
        <dbReference type="ChEBI" id="CHEBI:58359"/>
    </ligand>
</feature>
<protein>
    <recommendedName>
        <fullName evidence="8">Carbamoyl phosphate synthase small chain</fullName>
        <ecNumber evidence="8">6.3.5.5</ecNumber>
    </recommendedName>
    <alternativeName>
        <fullName evidence="8">Carbamoyl phosphate synthetase glutamine chain</fullName>
    </alternativeName>
</protein>
<sequence>MLNTWFFILLEGILIKPAILVLEDGTQFHGHSIGAEGIVVGEVVFNTSMTGYQEILTDPSYSRQIVTLTYPHIGNTGINPDDEESAIIHAQGLVIRDLSLIYSNFRGKESLSDYLKRHKTVAIADIDTRKLTRLLREKGAQNGCIITGNNLDADLALEKIKLFGGIKGLDLAKEVTTKEVYAWQQQSWQLATNGLSTTKAREQLPYHVVAYDFGVKRNILRLLVDRGCYLTVVPATTPADEVLKMAPDGIFLSNGPGDPAACDYAIKAIKQFLTTEIPIFGICLGHQLLALASGADTIKMKFGHHGGNHPVKDLVNNCVMITAQNHGFAVDETTLSDKLRVTHKSLFDSSLQGIHRTDKPAFGFQGHPEASPGPKDAEPLFDYFIELIIKYRQINLATQVD</sequence>
<comment type="similarity">
    <text evidence="2 8">Belongs to the CarA family.</text>
</comment>
<dbReference type="Gene3D" id="3.50.30.20">
    <property type="entry name" value="Carbamoyl-phosphate synthase small subunit, N-terminal domain"/>
    <property type="match status" value="1"/>
</dbReference>
<comment type="catalytic activity">
    <reaction evidence="8">
        <text>L-glutamine + H2O = L-glutamate + NH4(+)</text>
        <dbReference type="Rhea" id="RHEA:15889"/>
        <dbReference type="ChEBI" id="CHEBI:15377"/>
        <dbReference type="ChEBI" id="CHEBI:28938"/>
        <dbReference type="ChEBI" id="CHEBI:29985"/>
        <dbReference type="ChEBI" id="CHEBI:58359"/>
    </reaction>
</comment>
<dbReference type="InterPro" id="IPR036480">
    <property type="entry name" value="CarbP_synth_ssu_N_sf"/>
</dbReference>
<dbReference type="PRINTS" id="PR00099">
    <property type="entry name" value="CPSGATASE"/>
</dbReference>
<dbReference type="EC" id="6.3.5.5" evidence="8"/>
<dbReference type="InterPro" id="IPR002474">
    <property type="entry name" value="CarbamoylP_synth_ssu_N"/>
</dbReference>
<evidence type="ECO:0000256" key="8">
    <source>
        <dbReference type="HAMAP-Rule" id="MF_01209"/>
    </source>
</evidence>